<name>A0ABT0KT52_9GAMM</name>
<comment type="caution">
    <text evidence="3">The sequence shown here is derived from an EMBL/GenBank/DDBJ whole genome shotgun (WGS) entry which is preliminary data.</text>
</comment>
<evidence type="ECO:0000313" key="3">
    <source>
        <dbReference type="EMBL" id="MCL1047002.1"/>
    </source>
</evidence>
<organism evidence="3 4">
    <name type="scientific">Shewanella electrodiphila</name>
    <dbReference type="NCBI Taxonomy" id="934143"/>
    <lineage>
        <taxon>Bacteria</taxon>
        <taxon>Pseudomonadati</taxon>
        <taxon>Pseudomonadota</taxon>
        <taxon>Gammaproteobacteria</taxon>
        <taxon>Alteromonadales</taxon>
        <taxon>Shewanellaceae</taxon>
        <taxon>Shewanella</taxon>
    </lineage>
</organism>
<dbReference type="InterPro" id="IPR051693">
    <property type="entry name" value="UPF0046_metallophosphoest"/>
</dbReference>
<protein>
    <submittedName>
        <fullName evidence="3">Metallophosphoesterase</fullName>
    </submittedName>
</protein>
<accession>A0ABT0KT52</accession>
<dbReference type="SUPFAM" id="SSF56300">
    <property type="entry name" value="Metallo-dependent phosphatases"/>
    <property type="match status" value="1"/>
</dbReference>
<feature type="compositionally biased region" description="Polar residues" evidence="1">
    <location>
        <begin position="213"/>
        <end position="222"/>
    </location>
</feature>
<dbReference type="InterPro" id="IPR029052">
    <property type="entry name" value="Metallo-depent_PP-like"/>
</dbReference>
<dbReference type="PANTHER" id="PTHR12905:SF0">
    <property type="entry name" value="CALCINEURIN-LIKE PHOSPHOESTERASE DOMAIN-CONTAINING PROTEIN"/>
    <property type="match status" value="1"/>
</dbReference>
<dbReference type="EMBL" id="JAKIKU010000010">
    <property type="protein sequence ID" value="MCL1047002.1"/>
    <property type="molecule type" value="Genomic_DNA"/>
</dbReference>
<sequence length="222" mass="25158">MTHGIKSVLGCSVKLLHVSDLHFNQAQFEWITEQLCNYDVLCISGDLLDDSLNQTLSSEEQIEWIKQWTLTLTVPTFICSGNHDQVEVENDELPSARWLNKLKKDHLYLDGNIVEVGGFRFGCMPYENPNFNQFRDCDVLLHHVPPSKLKVAKEAGEDWGCPDILAAIKLGELQAKYILCGHVHQPHARFSRFKKRIISNPGSTHSADKPNFNAITLTDSEK</sequence>
<keyword evidence="4" id="KW-1185">Reference proteome</keyword>
<dbReference type="Proteomes" id="UP001202134">
    <property type="component" value="Unassembled WGS sequence"/>
</dbReference>
<reference evidence="3 4" key="1">
    <citation type="submission" date="2022-01" db="EMBL/GenBank/DDBJ databases">
        <title>Whole genome-based taxonomy of the Shewanellaceae.</title>
        <authorList>
            <person name="Martin-Rodriguez A.J."/>
        </authorList>
    </citation>
    <scope>NUCLEOTIDE SEQUENCE [LARGE SCALE GENOMIC DNA]</scope>
    <source>
        <strain evidence="3 4">DSM 24955</strain>
    </source>
</reference>
<evidence type="ECO:0000256" key="1">
    <source>
        <dbReference type="SAM" id="MobiDB-lite"/>
    </source>
</evidence>
<dbReference type="RefSeq" id="WP_248956531.1">
    <property type="nucleotide sequence ID" value="NZ_JAKIKU010000010.1"/>
</dbReference>
<feature type="domain" description="Calcineurin-like phosphoesterase" evidence="2">
    <location>
        <begin position="14"/>
        <end position="186"/>
    </location>
</feature>
<dbReference type="InterPro" id="IPR004843">
    <property type="entry name" value="Calcineurin-like_PHP"/>
</dbReference>
<evidence type="ECO:0000259" key="2">
    <source>
        <dbReference type="Pfam" id="PF00149"/>
    </source>
</evidence>
<proteinExistence type="predicted"/>
<evidence type="ECO:0000313" key="4">
    <source>
        <dbReference type="Proteomes" id="UP001202134"/>
    </source>
</evidence>
<feature type="region of interest" description="Disordered" evidence="1">
    <location>
        <begin position="201"/>
        <end position="222"/>
    </location>
</feature>
<dbReference type="Gene3D" id="3.60.21.10">
    <property type="match status" value="1"/>
</dbReference>
<dbReference type="Pfam" id="PF00149">
    <property type="entry name" value="Metallophos"/>
    <property type="match status" value="1"/>
</dbReference>
<gene>
    <name evidence="3" type="ORF">L2737_17015</name>
</gene>
<dbReference type="PANTHER" id="PTHR12905">
    <property type="entry name" value="METALLOPHOSPHOESTERASE"/>
    <property type="match status" value="1"/>
</dbReference>